<dbReference type="GO" id="GO:0016020">
    <property type="term" value="C:membrane"/>
    <property type="evidence" value="ECO:0007669"/>
    <property type="project" value="InterPro"/>
</dbReference>
<dbReference type="SMART" id="SM00471">
    <property type="entry name" value="HDc"/>
    <property type="match status" value="1"/>
</dbReference>
<dbReference type="NCBIfam" id="TIGR00277">
    <property type="entry name" value="HDIG"/>
    <property type="match status" value="1"/>
</dbReference>
<keyword evidence="1" id="KW-0812">Transmembrane</keyword>
<dbReference type="EMBL" id="BLZR01000001">
    <property type="protein sequence ID" value="GFP74105.1"/>
    <property type="molecule type" value="Genomic_DNA"/>
</dbReference>
<feature type="domain" description="HAMP" evidence="4">
    <location>
        <begin position="282"/>
        <end position="335"/>
    </location>
</feature>
<evidence type="ECO:0000256" key="1">
    <source>
        <dbReference type="SAM" id="Phobius"/>
    </source>
</evidence>
<dbReference type="InterPro" id="IPR000700">
    <property type="entry name" value="PAS-assoc_C"/>
</dbReference>
<evidence type="ECO:0000259" key="3">
    <source>
        <dbReference type="PROSITE" id="PS50113"/>
    </source>
</evidence>
<evidence type="ECO:0000313" key="8">
    <source>
        <dbReference type="Proteomes" id="UP000580568"/>
    </source>
</evidence>
<dbReference type="Pfam" id="PF08447">
    <property type="entry name" value="PAS_3"/>
    <property type="match status" value="1"/>
</dbReference>
<dbReference type="InterPro" id="IPR013655">
    <property type="entry name" value="PAS_fold_3"/>
</dbReference>
<dbReference type="NCBIfam" id="TIGR00229">
    <property type="entry name" value="sensory_box"/>
    <property type="match status" value="1"/>
</dbReference>
<dbReference type="InterPro" id="IPR035965">
    <property type="entry name" value="PAS-like_dom_sf"/>
</dbReference>
<dbReference type="InterPro" id="IPR007892">
    <property type="entry name" value="CHASE4"/>
</dbReference>
<dbReference type="Pfam" id="PF05228">
    <property type="entry name" value="CHASE4"/>
    <property type="match status" value="1"/>
</dbReference>
<gene>
    <name evidence="7" type="ORF">bsdtw1_00144</name>
</gene>
<keyword evidence="1" id="KW-0472">Membrane</keyword>
<evidence type="ECO:0008006" key="9">
    <source>
        <dbReference type="Google" id="ProtNLM"/>
    </source>
</evidence>
<proteinExistence type="predicted"/>
<feature type="domain" description="HD-GYP" evidence="6">
    <location>
        <begin position="619"/>
        <end position="811"/>
    </location>
</feature>
<dbReference type="PROSITE" id="PS51832">
    <property type="entry name" value="HD_GYP"/>
    <property type="match status" value="1"/>
</dbReference>
<dbReference type="PROSITE" id="PS50112">
    <property type="entry name" value="PAS"/>
    <property type="match status" value="1"/>
</dbReference>
<feature type="transmembrane region" description="Helical" evidence="1">
    <location>
        <begin position="257"/>
        <end position="277"/>
    </location>
</feature>
<dbReference type="PROSITE" id="PS50885">
    <property type="entry name" value="HAMP"/>
    <property type="match status" value="1"/>
</dbReference>
<dbReference type="NCBIfam" id="TIGR00254">
    <property type="entry name" value="GGDEF"/>
    <property type="match status" value="1"/>
</dbReference>
<dbReference type="Gene3D" id="3.30.70.270">
    <property type="match status" value="1"/>
</dbReference>
<evidence type="ECO:0000259" key="2">
    <source>
        <dbReference type="PROSITE" id="PS50112"/>
    </source>
</evidence>
<dbReference type="Pfam" id="PF13487">
    <property type="entry name" value="HD_5"/>
    <property type="match status" value="1"/>
</dbReference>
<evidence type="ECO:0000259" key="6">
    <source>
        <dbReference type="PROSITE" id="PS51832"/>
    </source>
</evidence>
<name>A0A6V8SCB3_9CLOT</name>
<dbReference type="CDD" id="cd00077">
    <property type="entry name" value="HDc"/>
    <property type="match status" value="1"/>
</dbReference>
<evidence type="ECO:0000259" key="4">
    <source>
        <dbReference type="PROSITE" id="PS50885"/>
    </source>
</evidence>
<dbReference type="InterPro" id="IPR037522">
    <property type="entry name" value="HD_GYP_dom"/>
</dbReference>
<dbReference type="PANTHER" id="PTHR43155:SF2">
    <property type="entry name" value="CYCLIC DI-GMP PHOSPHODIESTERASE PA4108"/>
    <property type="match status" value="1"/>
</dbReference>
<sequence length="811" mass="93917">MSVKLKTLFISTVSFLLFLTITICLSYLIFFRFIANIENTGVNNSFRTFDSILDREEQAIKRTSLDWAHWDDTYNFMTDKNEEYIKSNLVNQSLQQLNLGFIILLDKNNKIFYEIDGDIKDRERNILIDKITNIRYRKFFNPDRIDAETGTIYAYDRLFIVSEAPITTSDEKARSNGTLIMGRYVDKDLMSYIDKTCKANISFKGLPGNGHSLSEISISRSYDNINASRNTKDINEESSILVSMSIERDAQILAINYLKVFGLLYIAAVIMILLLNNRILDKYVLKRLKVLDDFIERVRKTKDTSLRLILEGNDELSKIAGSTNNMLAELAVANNDVKEMDERFRLIMEATKDGYLDLDLAAKKLYLNKEWKQELGYSSKDESGLFYEHFSKIHPEFIEYLNDNYTNIINNNDELFDITYKMIKDTGEIIWVSERGRIVNRDSSGKPTRILSIVMDITERKKYEEEILFLSYSDKLTGLNNRAYMEKQFEELDKDKYSSYFIIMGDVNGLKLINDALGHKMGDKLIYNVSNEMKKICDYKDVISRWSGDEFIILIRDREKYYVENLIAKIKQACDSIKDFPISISIALGYAEKDDDNKESEAVMSVAEKRMYRNKLIEKKSTRNAITSSLLRTLHEKHSETEEHTMRIKNMSFKLGKRLGLSQDKLDELELLGLLHDIGKIGIPEQILLKPAKLTDEEWVIMKSHTEIGYRIAKSTLELSHIADEILSHHERYDGTGYPNGLKGEDIPLLARIINVVDSFDVMTHKREYKSAKDMNYAIEELKRCSSTQFDPYIVAEFLKLLQEDNKGGQL</sequence>
<dbReference type="CDD" id="cd01949">
    <property type="entry name" value="GGDEF"/>
    <property type="match status" value="1"/>
</dbReference>
<dbReference type="Pfam" id="PF00990">
    <property type="entry name" value="GGDEF"/>
    <property type="match status" value="1"/>
</dbReference>
<feature type="domain" description="PAC" evidence="3">
    <location>
        <begin position="416"/>
        <end position="469"/>
    </location>
</feature>
<dbReference type="SUPFAM" id="SSF55785">
    <property type="entry name" value="PYP-like sensor domain (PAS domain)"/>
    <property type="match status" value="1"/>
</dbReference>
<dbReference type="Gene3D" id="3.30.450.20">
    <property type="entry name" value="PAS domain"/>
    <property type="match status" value="1"/>
</dbReference>
<feature type="transmembrane region" description="Helical" evidence="1">
    <location>
        <begin position="7"/>
        <end position="30"/>
    </location>
</feature>
<comment type="caution">
    <text evidence="7">The sequence shown here is derived from an EMBL/GenBank/DDBJ whole genome shotgun (WGS) entry which is preliminary data.</text>
</comment>
<accession>A0A6V8SCB3</accession>
<dbReference type="PROSITE" id="PS50113">
    <property type="entry name" value="PAC"/>
    <property type="match status" value="1"/>
</dbReference>
<organism evidence="7 8">
    <name type="scientific">Clostridium fungisolvens</name>
    <dbReference type="NCBI Taxonomy" id="1604897"/>
    <lineage>
        <taxon>Bacteria</taxon>
        <taxon>Bacillati</taxon>
        <taxon>Bacillota</taxon>
        <taxon>Clostridia</taxon>
        <taxon>Eubacteriales</taxon>
        <taxon>Clostridiaceae</taxon>
        <taxon>Clostridium</taxon>
    </lineage>
</organism>
<keyword evidence="8" id="KW-1185">Reference proteome</keyword>
<dbReference type="SUPFAM" id="SSF109604">
    <property type="entry name" value="HD-domain/PDEase-like"/>
    <property type="match status" value="1"/>
</dbReference>
<keyword evidence="1" id="KW-1133">Transmembrane helix</keyword>
<dbReference type="RefSeq" id="WP_244638083.1">
    <property type="nucleotide sequence ID" value="NZ_BLZR01000001.1"/>
</dbReference>
<dbReference type="PROSITE" id="PS50887">
    <property type="entry name" value="GGDEF"/>
    <property type="match status" value="1"/>
</dbReference>
<evidence type="ECO:0000259" key="5">
    <source>
        <dbReference type="PROSITE" id="PS50887"/>
    </source>
</evidence>
<dbReference type="InterPro" id="IPR003660">
    <property type="entry name" value="HAMP_dom"/>
</dbReference>
<feature type="domain" description="GGDEF" evidence="5">
    <location>
        <begin position="498"/>
        <end position="631"/>
    </location>
</feature>
<dbReference type="InterPro" id="IPR000014">
    <property type="entry name" value="PAS"/>
</dbReference>
<evidence type="ECO:0000313" key="7">
    <source>
        <dbReference type="EMBL" id="GFP74105.1"/>
    </source>
</evidence>
<protein>
    <recommendedName>
        <fullName evidence="9">Diguanylate cyclase</fullName>
    </recommendedName>
</protein>
<dbReference type="InterPro" id="IPR029787">
    <property type="entry name" value="Nucleotide_cyclase"/>
</dbReference>
<dbReference type="InterPro" id="IPR043128">
    <property type="entry name" value="Rev_trsase/Diguanyl_cyclase"/>
</dbReference>
<dbReference type="InterPro" id="IPR003607">
    <property type="entry name" value="HD/PDEase_dom"/>
</dbReference>
<dbReference type="SMART" id="SM00086">
    <property type="entry name" value="PAC"/>
    <property type="match status" value="1"/>
</dbReference>
<dbReference type="PANTHER" id="PTHR43155">
    <property type="entry name" value="CYCLIC DI-GMP PHOSPHODIESTERASE PA4108-RELATED"/>
    <property type="match status" value="1"/>
</dbReference>
<dbReference type="SMART" id="SM00267">
    <property type="entry name" value="GGDEF"/>
    <property type="match status" value="1"/>
</dbReference>
<dbReference type="SUPFAM" id="SSF55073">
    <property type="entry name" value="Nucleotide cyclase"/>
    <property type="match status" value="1"/>
</dbReference>
<dbReference type="Proteomes" id="UP000580568">
    <property type="component" value="Unassembled WGS sequence"/>
</dbReference>
<dbReference type="Gene3D" id="1.10.3210.10">
    <property type="entry name" value="Hypothetical protein af1432"/>
    <property type="match status" value="1"/>
</dbReference>
<dbReference type="InterPro" id="IPR000160">
    <property type="entry name" value="GGDEF_dom"/>
</dbReference>
<dbReference type="InterPro" id="IPR001610">
    <property type="entry name" value="PAC"/>
</dbReference>
<dbReference type="InterPro" id="IPR006675">
    <property type="entry name" value="HDIG_dom"/>
</dbReference>
<dbReference type="GO" id="GO:0007165">
    <property type="term" value="P:signal transduction"/>
    <property type="evidence" value="ECO:0007669"/>
    <property type="project" value="InterPro"/>
</dbReference>
<dbReference type="AlphaFoldDB" id="A0A6V8SCB3"/>
<reference evidence="7 8" key="1">
    <citation type="submission" date="2020-07" db="EMBL/GenBank/DDBJ databases">
        <title>A new beta-1,3-glucan-decomposing anaerobic bacterium isolated from anoxic soil subjected to biological soil disinfestation.</title>
        <authorList>
            <person name="Ueki A."/>
            <person name="Tonouchi A."/>
        </authorList>
    </citation>
    <scope>NUCLEOTIDE SEQUENCE [LARGE SCALE GENOMIC DNA]</scope>
    <source>
        <strain evidence="7 8">TW1</strain>
    </source>
</reference>
<feature type="domain" description="PAS" evidence="2">
    <location>
        <begin position="340"/>
        <end position="412"/>
    </location>
</feature>